<dbReference type="PROSITE" id="PS50067">
    <property type="entry name" value="KINESIN_MOTOR_2"/>
    <property type="match status" value="1"/>
</dbReference>
<evidence type="ECO:0000313" key="13">
    <source>
        <dbReference type="Proteomes" id="UP000678499"/>
    </source>
</evidence>
<organism evidence="12">
    <name type="scientific">Notodromas monacha</name>
    <dbReference type="NCBI Taxonomy" id="399045"/>
    <lineage>
        <taxon>Eukaryota</taxon>
        <taxon>Metazoa</taxon>
        <taxon>Ecdysozoa</taxon>
        <taxon>Arthropoda</taxon>
        <taxon>Crustacea</taxon>
        <taxon>Oligostraca</taxon>
        <taxon>Ostracoda</taxon>
        <taxon>Podocopa</taxon>
        <taxon>Podocopida</taxon>
        <taxon>Cypridocopina</taxon>
        <taxon>Cypridoidea</taxon>
        <taxon>Cyprididae</taxon>
        <taxon>Notodromas</taxon>
    </lineage>
</organism>
<dbReference type="Proteomes" id="UP000678499">
    <property type="component" value="Unassembled WGS sequence"/>
</dbReference>
<dbReference type="GO" id="GO:0003777">
    <property type="term" value="F:microtubule motor activity"/>
    <property type="evidence" value="ECO:0007669"/>
    <property type="project" value="InterPro"/>
</dbReference>
<gene>
    <name evidence="12" type="ORF">NMOB1V02_LOCUS3078</name>
</gene>
<dbReference type="InterPro" id="IPR054473">
    <property type="entry name" value="KIF2A-like_N"/>
</dbReference>
<dbReference type="EMBL" id="CAJPEX010000387">
    <property type="protein sequence ID" value="CAG0915431.1"/>
    <property type="molecule type" value="Genomic_DNA"/>
</dbReference>
<dbReference type="GO" id="GO:0007019">
    <property type="term" value="P:microtubule depolymerization"/>
    <property type="evidence" value="ECO:0007669"/>
    <property type="project" value="TreeGrafter"/>
</dbReference>
<evidence type="ECO:0000256" key="5">
    <source>
        <dbReference type="ARBA" id="ARBA00022840"/>
    </source>
</evidence>
<feature type="domain" description="Kinesin motor" evidence="11">
    <location>
        <begin position="304"/>
        <end position="458"/>
    </location>
</feature>
<keyword evidence="7 9" id="KW-0505">Motor protein</keyword>
<evidence type="ECO:0000256" key="3">
    <source>
        <dbReference type="ARBA" id="ARBA00022701"/>
    </source>
</evidence>
<evidence type="ECO:0000256" key="6">
    <source>
        <dbReference type="ARBA" id="ARBA00023054"/>
    </source>
</evidence>
<evidence type="ECO:0000259" key="11">
    <source>
        <dbReference type="PROSITE" id="PS50067"/>
    </source>
</evidence>
<feature type="coiled-coil region" evidence="10">
    <location>
        <begin position="238"/>
        <end position="267"/>
    </location>
</feature>
<dbReference type="InterPro" id="IPR001752">
    <property type="entry name" value="Kinesin_motor_dom"/>
</dbReference>
<dbReference type="PANTHER" id="PTHR47971:SF8">
    <property type="entry name" value="KINESIN-LIKE PROTEIN"/>
    <property type="match status" value="1"/>
</dbReference>
<comment type="similarity">
    <text evidence="9">Belongs to the TRAFAC class myosin-kinesin ATPase superfamily. Kinesin family.</text>
</comment>
<evidence type="ECO:0000256" key="2">
    <source>
        <dbReference type="ARBA" id="ARBA00022490"/>
    </source>
</evidence>
<keyword evidence="5 9" id="KW-0067">ATP-binding</keyword>
<dbReference type="GO" id="GO:0005874">
    <property type="term" value="C:microtubule"/>
    <property type="evidence" value="ECO:0007669"/>
    <property type="project" value="UniProtKB-KW"/>
</dbReference>
<comment type="subcellular location">
    <subcellularLocation>
        <location evidence="1">Cytoplasm</location>
        <location evidence="1">Cytoskeleton</location>
    </subcellularLocation>
</comment>
<evidence type="ECO:0000256" key="7">
    <source>
        <dbReference type="ARBA" id="ARBA00023175"/>
    </source>
</evidence>
<dbReference type="GO" id="GO:0007018">
    <property type="term" value="P:microtubule-based movement"/>
    <property type="evidence" value="ECO:0007669"/>
    <property type="project" value="InterPro"/>
</dbReference>
<sequence length="458" mass="51229">MYWYRVTTCGVVELLGSAVLMVEVQKAAVWFQPGRVHSAVISGINMDSKTVTVEWFEKGETKGKEVVDIDIILSLNRHLISTEFAVPQPMKVQKTNHTVRSNGTQQALNNGRANKAKTRYTNVAPTYNNAGMTNNNIHNGGSNGYNSAMTGMETRHATAVPEQKVPVPVAAQPAPSNSQSTIIKNSSLPISKKSRIPRVFSTVLPKPVAVAKDDKSKLDLVLPSPEGRKTNVVKESNVVKEVENMKKKREERRAKQEEQKLMRQELMNLDPGNPNWEFLAMIREYRANLEYRPLRDGDDLEDHQITVCVRKRPMNKKGKFSQQLPGGALSDPEKARKEVDVITVPLKDTITIHEPKQKVDLTKYLDNQNFRFDYAFDEDSSNDLVYKMYVVDSIDDNLIMATSSVVNRESHCFEQYTAKPLVETVFDGGMATCFAYGQTGSGKTHTMGGDFVGKNVLT</sequence>
<evidence type="ECO:0000313" key="12">
    <source>
        <dbReference type="EMBL" id="CAD7275279.1"/>
    </source>
</evidence>
<evidence type="ECO:0000256" key="4">
    <source>
        <dbReference type="ARBA" id="ARBA00022741"/>
    </source>
</evidence>
<dbReference type="AlphaFoldDB" id="A0A7R9GC34"/>
<reference evidence="12" key="1">
    <citation type="submission" date="2020-11" db="EMBL/GenBank/DDBJ databases">
        <authorList>
            <person name="Tran Van P."/>
        </authorList>
    </citation>
    <scope>NUCLEOTIDE SEQUENCE</scope>
</reference>
<dbReference type="GO" id="GO:0008017">
    <property type="term" value="F:microtubule binding"/>
    <property type="evidence" value="ECO:0007669"/>
    <property type="project" value="InterPro"/>
</dbReference>
<dbReference type="InterPro" id="IPR027417">
    <property type="entry name" value="P-loop_NTPase"/>
</dbReference>
<dbReference type="SUPFAM" id="SSF52540">
    <property type="entry name" value="P-loop containing nucleoside triphosphate hydrolases"/>
    <property type="match status" value="1"/>
</dbReference>
<name>A0A7R9GC34_9CRUS</name>
<dbReference type="EMBL" id="OA882424">
    <property type="protein sequence ID" value="CAD7275279.1"/>
    <property type="molecule type" value="Genomic_DNA"/>
</dbReference>
<protein>
    <recommendedName>
        <fullName evidence="11">Kinesin motor domain-containing protein</fullName>
    </recommendedName>
</protein>
<dbReference type="Pfam" id="PF00225">
    <property type="entry name" value="Kinesin"/>
    <property type="match status" value="1"/>
</dbReference>
<dbReference type="Gene3D" id="3.40.850.10">
    <property type="entry name" value="Kinesin motor domain"/>
    <property type="match status" value="1"/>
</dbReference>
<dbReference type="OrthoDB" id="3176171at2759"/>
<accession>A0A7R9GC34</accession>
<keyword evidence="6 10" id="KW-0175">Coiled coil</keyword>
<evidence type="ECO:0000256" key="9">
    <source>
        <dbReference type="PROSITE-ProRule" id="PRU00283"/>
    </source>
</evidence>
<evidence type="ECO:0000256" key="10">
    <source>
        <dbReference type="SAM" id="Coils"/>
    </source>
</evidence>
<dbReference type="InterPro" id="IPR036961">
    <property type="entry name" value="Kinesin_motor_dom_sf"/>
</dbReference>
<keyword evidence="8" id="KW-0206">Cytoskeleton</keyword>
<dbReference type="GO" id="GO:0005524">
    <property type="term" value="F:ATP binding"/>
    <property type="evidence" value="ECO:0007669"/>
    <property type="project" value="UniProtKB-UniRule"/>
</dbReference>
<keyword evidence="3" id="KW-0493">Microtubule</keyword>
<evidence type="ECO:0000256" key="1">
    <source>
        <dbReference type="ARBA" id="ARBA00004245"/>
    </source>
</evidence>
<dbReference type="PANTHER" id="PTHR47971">
    <property type="entry name" value="KINESIN-RELATED PROTEIN 6"/>
    <property type="match status" value="1"/>
</dbReference>
<feature type="binding site" evidence="9">
    <location>
        <begin position="437"/>
        <end position="444"/>
    </location>
    <ligand>
        <name>ATP</name>
        <dbReference type="ChEBI" id="CHEBI:30616"/>
    </ligand>
</feature>
<keyword evidence="2" id="KW-0963">Cytoplasm</keyword>
<dbReference type="Pfam" id="PF22923">
    <property type="entry name" value="KIF2A-like_1st"/>
    <property type="match status" value="1"/>
</dbReference>
<keyword evidence="13" id="KW-1185">Reference proteome</keyword>
<keyword evidence="4 9" id="KW-0547">Nucleotide-binding</keyword>
<proteinExistence type="inferred from homology"/>
<dbReference type="InterPro" id="IPR027640">
    <property type="entry name" value="Kinesin-like_fam"/>
</dbReference>
<evidence type="ECO:0000256" key="8">
    <source>
        <dbReference type="ARBA" id="ARBA00023212"/>
    </source>
</evidence>